<organism evidence="2 3">
    <name type="scientific">Biomphalaria glabrata</name>
    <name type="common">Bloodfluke planorb</name>
    <name type="synonym">Freshwater snail</name>
    <dbReference type="NCBI Taxonomy" id="6526"/>
    <lineage>
        <taxon>Eukaryota</taxon>
        <taxon>Metazoa</taxon>
        <taxon>Spiralia</taxon>
        <taxon>Lophotrochozoa</taxon>
        <taxon>Mollusca</taxon>
        <taxon>Gastropoda</taxon>
        <taxon>Heterobranchia</taxon>
        <taxon>Euthyneura</taxon>
        <taxon>Panpulmonata</taxon>
        <taxon>Hygrophila</taxon>
        <taxon>Lymnaeoidea</taxon>
        <taxon>Planorbidae</taxon>
        <taxon>Biomphalaria</taxon>
    </lineage>
</organism>
<evidence type="ECO:0000256" key="1">
    <source>
        <dbReference type="SAM" id="MobiDB-lite"/>
    </source>
</evidence>
<feature type="region of interest" description="Disordered" evidence="1">
    <location>
        <begin position="21"/>
        <end position="76"/>
    </location>
</feature>
<accession>A0A2C9LMS6</accession>
<sequence>MAQTVKQPPLDLLSSSLAEAQINLDSYNDEDEEDGEYEEEDDIELDIPPGDGQLKSSTPSVTHISTDPSVSTRPGMAEVLREETAKDGTRILTVSNPASSQQESLLAHSNHLVSLPSQLTRSSAISSTTSSSPFVAVQEVMRTPLLKAPTNIISVLPQAQITLSHKPSQPQSNVLPIAVSVDKSPSIITLKIDELTPKAGIDEPVIVNSVVDSLTTPSGDACVVQAETCVSLQPDDNGSSKCPSLALSPALITEELSVGKMCKCVFSI</sequence>
<reference evidence="2" key="1">
    <citation type="submission" date="2020-05" db="UniProtKB">
        <authorList>
            <consortium name="EnsemblMetazoa"/>
        </authorList>
    </citation>
    <scope>IDENTIFICATION</scope>
    <source>
        <strain evidence="2">BB02</strain>
    </source>
</reference>
<name>A0A2C9LMS6_BIOGL</name>
<feature type="compositionally biased region" description="Polar residues" evidence="1">
    <location>
        <begin position="54"/>
        <end position="72"/>
    </location>
</feature>
<evidence type="ECO:0000313" key="3">
    <source>
        <dbReference type="Proteomes" id="UP000076420"/>
    </source>
</evidence>
<dbReference type="VEuPathDB" id="VectorBase:BGLAX_026521"/>
<gene>
    <name evidence="2" type="primary">106076364</name>
</gene>
<dbReference type="KEGG" id="bgt:106076364"/>
<feature type="compositionally biased region" description="Acidic residues" evidence="1">
    <location>
        <begin position="27"/>
        <end position="45"/>
    </location>
</feature>
<dbReference type="AlphaFoldDB" id="A0A2C9LMS6"/>
<evidence type="ECO:0000313" key="2">
    <source>
        <dbReference type="EnsemblMetazoa" id="BGLB032940-PA"/>
    </source>
</evidence>
<proteinExistence type="predicted"/>
<dbReference type="Proteomes" id="UP000076420">
    <property type="component" value="Unassembled WGS sequence"/>
</dbReference>
<protein>
    <submittedName>
        <fullName evidence="2">Uncharacterized protein</fullName>
    </submittedName>
</protein>
<dbReference type="EnsemblMetazoa" id="BGLB032940-RA">
    <property type="protein sequence ID" value="BGLB032940-PA"/>
    <property type="gene ID" value="BGLB032940"/>
</dbReference>
<dbReference type="VEuPathDB" id="VectorBase:BGLB032940"/>